<dbReference type="PROSITE" id="PS50850">
    <property type="entry name" value="MFS"/>
    <property type="match status" value="1"/>
</dbReference>
<keyword evidence="2" id="KW-1003">Cell membrane</keyword>
<dbReference type="InterPro" id="IPR020846">
    <property type="entry name" value="MFS_dom"/>
</dbReference>
<reference evidence="9 10" key="1">
    <citation type="submission" date="2017-04" db="EMBL/GenBank/DDBJ databases">
        <authorList>
            <person name="Afonso C.L."/>
            <person name="Miller P.J."/>
            <person name="Scott M.A."/>
            <person name="Spackman E."/>
            <person name="Goraichik I."/>
            <person name="Dimitrov K.M."/>
            <person name="Suarez D.L."/>
            <person name="Swayne D.E."/>
        </authorList>
    </citation>
    <scope>NUCLEOTIDE SEQUENCE [LARGE SCALE GENOMIC DNA]</scope>
    <source>
        <strain evidence="9 10">CGMCC 1.10972</strain>
    </source>
</reference>
<evidence type="ECO:0000256" key="1">
    <source>
        <dbReference type="ARBA" id="ARBA00004651"/>
    </source>
</evidence>
<feature type="transmembrane region" description="Helical" evidence="7">
    <location>
        <begin position="101"/>
        <end position="121"/>
    </location>
</feature>
<dbReference type="OrthoDB" id="9781976at2"/>
<dbReference type="GO" id="GO:0022857">
    <property type="term" value="F:transmembrane transporter activity"/>
    <property type="evidence" value="ECO:0007669"/>
    <property type="project" value="InterPro"/>
</dbReference>
<dbReference type="Gene3D" id="1.20.1250.20">
    <property type="entry name" value="MFS general substrate transporter like domains"/>
    <property type="match status" value="2"/>
</dbReference>
<dbReference type="Proteomes" id="UP000192656">
    <property type="component" value="Unassembled WGS sequence"/>
</dbReference>
<accession>A0A1W2ETA7</accession>
<evidence type="ECO:0000313" key="10">
    <source>
        <dbReference type="Proteomes" id="UP000192656"/>
    </source>
</evidence>
<evidence type="ECO:0000256" key="5">
    <source>
        <dbReference type="ARBA" id="ARBA00023136"/>
    </source>
</evidence>
<dbReference type="SUPFAM" id="SSF103473">
    <property type="entry name" value="MFS general substrate transporter"/>
    <property type="match status" value="1"/>
</dbReference>
<keyword evidence="5 7" id="KW-0472">Membrane</keyword>
<evidence type="ECO:0000259" key="8">
    <source>
        <dbReference type="PROSITE" id="PS50850"/>
    </source>
</evidence>
<dbReference type="GO" id="GO:0005886">
    <property type="term" value="C:plasma membrane"/>
    <property type="evidence" value="ECO:0007669"/>
    <property type="project" value="UniProtKB-SubCell"/>
</dbReference>
<feature type="transmembrane region" description="Helical" evidence="7">
    <location>
        <begin position="35"/>
        <end position="57"/>
    </location>
</feature>
<protein>
    <submittedName>
        <fullName evidence="9">Sugar phosphate permease</fullName>
    </submittedName>
</protein>
<evidence type="ECO:0000313" key="9">
    <source>
        <dbReference type="EMBL" id="SMD12418.1"/>
    </source>
</evidence>
<feature type="region of interest" description="Disordered" evidence="6">
    <location>
        <begin position="1"/>
        <end position="25"/>
    </location>
</feature>
<feature type="domain" description="Major facilitator superfamily (MFS) profile" evidence="8">
    <location>
        <begin position="34"/>
        <end position="420"/>
    </location>
</feature>
<dbReference type="AlphaFoldDB" id="A0A1W2ETA7"/>
<evidence type="ECO:0000256" key="3">
    <source>
        <dbReference type="ARBA" id="ARBA00022692"/>
    </source>
</evidence>
<dbReference type="InterPro" id="IPR036259">
    <property type="entry name" value="MFS_trans_sf"/>
</dbReference>
<evidence type="ECO:0000256" key="4">
    <source>
        <dbReference type="ARBA" id="ARBA00022989"/>
    </source>
</evidence>
<evidence type="ECO:0000256" key="2">
    <source>
        <dbReference type="ARBA" id="ARBA00022475"/>
    </source>
</evidence>
<evidence type="ECO:0000256" key="7">
    <source>
        <dbReference type="SAM" id="Phobius"/>
    </source>
</evidence>
<proteinExistence type="predicted"/>
<feature type="transmembrane region" description="Helical" evidence="7">
    <location>
        <begin position="158"/>
        <end position="178"/>
    </location>
</feature>
<feature type="transmembrane region" description="Helical" evidence="7">
    <location>
        <begin position="365"/>
        <end position="388"/>
    </location>
</feature>
<feature type="transmembrane region" description="Helical" evidence="7">
    <location>
        <begin position="275"/>
        <end position="296"/>
    </location>
</feature>
<dbReference type="Pfam" id="PF07690">
    <property type="entry name" value="MFS_1"/>
    <property type="match status" value="1"/>
</dbReference>
<evidence type="ECO:0000256" key="6">
    <source>
        <dbReference type="SAM" id="MobiDB-lite"/>
    </source>
</evidence>
<keyword evidence="3 7" id="KW-0812">Transmembrane</keyword>
<feature type="transmembrane region" description="Helical" evidence="7">
    <location>
        <begin position="77"/>
        <end position="94"/>
    </location>
</feature>
<feature type="compositionally biased region" description="Polar residues" evidence="6">
    <location>
        <begin position="1"/>
        <end position="10"/>
    </location>
</feature>
<dbReference type="RefSeq" id="WP_084412805.1">
    <property type="nucleotide sequence ID" value="NZ_FWXR01000032.1"/>
</dbReference>
<name>A0A1W2ETA7_9HYPH</name>
<feature type="transmembrane region" description="Helical" evidence="7">
    <location>
        <begin position="127"/>
        <end position="146"/>
    </location>
</feature>
<feature type="transmembrane region" description="Helical" evidence="7">
    <location>
        <begin position="394"/>
        <end position="415"/>
    </location>
</feature>
<dbReference type="PANTHER" id="PTHR43124">
    <property type="entry name" value="PURINE EFFLUX PUMP PBUE"/>
    <property type="match status" value="1"/>
</dbReference>
<dbReference type="EMBL" id="FWXR01000032">
    <property type="protein sequence ID" value="SMD12418.1"/>
    <property type="molecule type" value="Genomic_DNA"/>
</dbReference>
<keyword evidence="10" id="KW-1185">Reference proteome</keyword>
<keyword evidence="4 7" id="KW-1133">Transmembrane helix</keyword>
<feature type="transmembrane region" description="Helical" evidence="7">
    <location>
        <begin position="190"/>
        <end position="209"/>
    </location>
</feature>
<feature type="transmembrane region" description="Helical" evidence="7">
    <location>
        <begin position="240"/>
        <end position="263"/>
    </location>
</feature>
<dbReference type="InterPro" id="IPR011701">
    <property type="entry name" value="MFS"/>
</dbReference>
<feature type="transmembrane region" description="Helical" evidence="7">
    <location>
        <begin position="328"/>
        <end position="353"/>
    </location>
</feature>
<organism evidence="9 10">
    <name type="scientific">Fulvimarina manganoxydans</name>
    <dbReference type="NCBI Taxonomy" id="937218"/>
    <lineage>
        <taxon>Bacteria</taxon>
        <taxon>Pseudomonadati</taxon>
        <taxon>Pseudomonadota</taxon>
        <taxon>Alphaproteobacteria</taxon>
        <taxon>Hyphomicrobiales</taxon>
        <taxon>Aurantimonadaceae</taxon>
        <taxon>Fulvimarina</taxon>
    </lineage>
</organism>
<sequence>MATSHGSLNGTGNGSAPAAGGKAGLEPADPHRWRVLALTCLSVVFALTTWFSATAIIPELTRVYGLSAAQSAWLTNGVQIGFVLGAVTASFVNLPDLVPIARLVALSATLAALANAVLLVAPDASVVIAARILTGIALAGVYPPVMKFISTWFKRGRGFALGAVIGALTLGSATPHLVRALTSGIDWRAVVIASSLMTLFAGLVFLSIAKDGPYPFSKAVFSPRQLGAVLKNKPLMLANLGYFGHMWELYAFWGWFLAFSTAAMEHQGIATVPGASLVTFSVVAAGTAGCLLGGVLSDRIGRCATTILMLVVSGLSAALIGFTFDGPFWLFLLVAIVWGIFVVGDSAQFSAAVTEVSDPRYVGTALTLQMGIGFALTVVAIAVTPLVAEALGSWRWTFLILLPGPAIGILAMLALRRHPEAEKLAGGLR</sequence>
<dbReference type="InterPro" id="IPR050189">
    <property type="entry name" value="MFS_Efflux_Transporters"/>
</dbReference>
<comment type="subcellular location">
    <subcellularLocation>
        <location evidence="1">Cell membrane</location>
        <topology evidence="1">Multi-pass membrane protein</topology>
    </subcellularLocation>
</comment>
<dbReference type="STRING" id="937218.SAMN06297251_1328"/>
<dbReference type="PANTHER" id="PTHR43124:SF3">
    <property type="entry name" value="CHLORAMPHENICOL EFFLUX PUMP RV0191"/>
    <property type="match status" value="1"/>
</dbReference>
<feature type="transmembrane region" description="Helical" evidence="7">
    <location>
        <begin position="303"/>
        <end position="322"/>
    </location>
</feature>
<gene>
    <name evidence="9" type="ORF">SAMN06297251_1328</name>
</gene>